<dbReference type="EMBL" id="BMXF01000004">
    <property type="protein sequence ID" value="GHB79510.1"/>
    <property type="molecule type" value="Genomic_DNA"/>
</dbReference>
<protein>
    <recommendedName>
        <fullName evidence="2">histidine kinase</fullName>
        <ecNumber evidence="2">2.7.13.3</ecNumber>
    </recommendedName>
</protein>
<dbReference type="Proteomes" id="UP000598271">
    <property type="component" value="Unassembled WGS sequence"/>
</dbReference>
<dbReference type="InterPro" id="IPR035965">
    <property type="entry name" value="PAS-like_dom_sf"/>
</dbReference>
<comment type="catalytic activity">
    <reaction evidence="1">
        <text>ATP + protein L-histidine = ADP + protein N-phospho-L-histidine.</text>
        <dbReference type="EC" id="2.7.13.3"/>
    </reaction>
</comment>
<dbReference type="SUPFAM" id="SSF55785">
    <property type="entry name" value="PYP-like sensor domain (PAS domain)"/>
    <property type="match status" value="3"/>
</dbReference>
<evidence type="ECO:0000256" key="1">
    <source>
        <dbReference type="ARBA" id="ARBA00000085"/>
    </source>
</evidence>
<dbReference type="SMART" id="SM00387">
    <property type="entry name" value="HATPase_c"/>
    <property type="match status" value="1"/>
</dbReference>
<dbReference type="FunFam" id="3.30.565.10:FF:000006">
    <property type="entry name" value="Sensor histidine kinase WalK"/>
    <property type="match status" value="1"/>
</dbReference>
<evidence type="ECO:0000256" key="3">
    <source>
        <dbReference type="ARBA" id="ARBA00022553"/>
    </source>
</evidence>
<dbReference type="InterPro" id="IPR000700">
    <property type="entry name" value="PAS-assoc_C"/>
</dbReference>
<dbReference type="GO" id="GO:0000155">
    <property type="term" value="F:phosphorelay sensor kinase activity"/>
    <property type="evidence" value="ECO:0007669"/>
    <property type="project" value="InterPro"/>
</dbReference>
<dbReference type="AlphaFoldDB" id="A0A8J3GBR0"/>
<dbReference type="RefSeq" id="WP_189566037.1">
    <property type="nucleotide sequence ID" value="NZ_BMXF01000004.1"/>
</dbReference>
<dbReference type="Gene3D" id="3.30.450.20">
    <property type="entry name" value="PAS domain"/>
    <property type="match status" value="3"/>
</dbReference>
<dbReference type="CDD" id="cd00082">
    <property type="entry name" value="HisKA"/>
    <property type="match status" value="1"/>
</dbReference>
<feature type="domain" description="PAS" evidence="7">
    <location>
        <begin position="240"/>
        <end position="310"/>
    </location>
</feature>
<evidence type="ECO:0000256" key="4">
    <source>
        <dbReference type="ARBA" id="ARBA00022679"/>
    </source>
</evidence>
<dbReference type="SMART" id="SM00086">
    <property type="entry name" value="PAC"/>
    <property type="match status" value="2"/>
</dbReference>
<dbReference type="InterPro" id="IPR004358">
    <property type="entry name" value="Sig_transdc_His_kin-like_C"/>
</dbReference>
<reference evidence="9 10" key="1">
    <citation type="journal article" date="2014" name="Int. J. Syst. Evol. Microbiol.">
        <title>Complete genome sequence of Corynebacterium casei LMG S-19264T (=DSM 44701T), isolated from a smear-ripened cheese.</title>
        <authorList>
            <consortium name="US DOE Joint Genome Institute (JGI-PGF)"/>
            <person name="Walter F."/>
            <person name="Albersmeier A."/>
            <person name="Kalinowski J."/>
            <person name="Ruckert C."/>
        </authorList>
    </citation>
    <scope>NUCLEOTIDE SEQUENCE [LARGE SCALE GENOMIC DNA]</scope>
    <source>
        <strain evidence="9 10">KCTC 12866</strain>
    </source>
</reference>
<dbReference type="InterPro" id="IPR005467">
    <property type="entry name" value="His_kinase_dom"/>
</dbReference>
<evidence type="ECO:0000313" key="9">
    <source>
        <dbReference type="EMBL" id="GHB79510.1"/>
    </source>
</evidence>
<feature type="domain" description="PAC" evidence="8">
    <location>
        <begin position="313"/>
        <end position="365"/>
    </location>
</feature>
<evidence type="ECO:0000259" key="8">
    <source>
        <dbReference type="PROSITE" id="PS50113"/>
    </source>
</evidence>
<dbReference type="PANTHER" id="PTHR43304">
    <property type="entry name" value="PHYTOCHROME-LIKE PROTEIN CPH1"/>
    <property type="match status" value="1"/>
</dbReference>
<dbReference type="PROSITE" id="PS50113">
    <property type="entry name" value="PAC"/>
    <property type="match status" value="2"/>
</dbReference>
<accession>A0A8J3GBR0</accession>
<dbReference type="PANTHER" id="PTHR43304:SF1">
    <property type="entry name" value="PAC DOMAIN-CONTAINING PROTEIN"/>
    <property type="match status" value="1"/>
</dbReference>
<dbReference type="SUPFAM" id="SSF47384">
    <property type="entry name" value="Homodimeric domain of signal transducing histidine kinase"/>
    <property type="match status" value="1"/>
</dbReference>
<dbReference type="FunFam" id="3.30.450.20:FF:000099">
    <property type="entry name" value="Sensory box sensor histidine kinase"/>
    <property type="match status" value="2"/>
</dbReference>
<dbReference type="CDD" id="cd00130">
    <property type="entry name" value="PAS"/>
    <property type="match status" value="2"/>
</dbReference>
<dbReference type="InterPro" id="IPR003661">
    <property type="entry name" value="HisK_dim/P_dom"/>
</dbReference>
<dbReference type="Pfam" id="PF08447">
    <property type="entry name" value="PAS_3"/>
    <property type="match status" value="2"/>
</dbReference>
<dbReference type="PROSITE" id="PS50112">
    <property type="entry name" value="PAS"/>
    <property type="match status" value="1"/>
</dbReference>
<evidence type="ECO:0000256" key="5">
    <source>
        <dbReference type="ARBA" id="ARBA00022777"/>
    </source>
</evidence>
<dbReference type="Gene3D" id="3.30.565.10">
    <property type="entry name" value="Histidine kinase-like ATPase, C-terminal domain"/>
    <property type="match status" value="1"/>
</dbReference>
<feature type="domain" description="Histidine kinase" evidence="6">
    <location>
        <begin position="394"/>
        <end position="619"/>
    </location>
</feature>
<dbReference type="InterPro" id="IPR000014">
    <property type="entry name" value="PAS"/>
</dbReference>
<keyword evidence="5" id="KW-0418">Kinase</keyword>
<dbReference type="Pfam" id="PF02518">
    <property type="entry name" value="HATPase_c"/>
    <property type="match status" value="1"/>
</dbReference>
<dbReference type="PROSITE" id="PS50109">
    <property type="entry name" value="HIS_KIN"/>
    <property type="match status" value="1"/>
</dbReference>
<organism evidence="9 10">
    <name type="scientific">Persicitalea jodogahamensis</name>
    <dbReference type="NCBI Taxonomy" id="402147"/>
    <lineage>
        <taxon>Bacteria</taxon>
        <taxon>Pseudomonadati</taxon>
        <taxon>Bacteroidota</taxon>
        <taxon>Cytophagia</taxon>
        <taxon>Cytophagales</taxon>
        <taxon>Spirosomataceae</taxon>
        <taxon>Persicitalea</taxon>
    </lineage>
</organism>
<dbReference type="PRINTS" id="PR00344">
    <property type="entry name" value="BCTRLSENSOR"/>
</dbReference>
<dbReference type="SMART" id="SM00388">
    <property type="entry name" value="HisKA"/>
    <property type="match status" value="1"/>
</dbReference>
<dbReference type="InterPro" id="IPR003594">
    <property type="entry name" value="HATPase_dom"/>
</dbReference>
<dbReference type="InterPro" id="IPR036097">
    <property type="entry name" value="HisK_dim/P_sf"/>
</dbReference>
<dbReference type="SMART" id="SM00091">
    <property type="entry name" value="PAS"/>
    <property type="match status" value="3"/>
</dbReference>
<dbReference type="SUPFAM" id="SSF55874">
    <property type="entry name" value="ATPase domain of HSP90 chaperone/DNA topoisomerase II/histidine kinase"/>
    <property type="match status" value="1"/>
</dbReference>
<comment type="caution">
    <text evidence="9">The sequence shown here is derived from an EMBL/GenBank/DDBJ whole genome shotgun (WGS) entry which is preliminary data.</text>
</comment>
<dbReference type="InterPro" id="IPR001610">
    <property type="entry name" value="PAC"/>
</dbReference>
<evidence type="ECO:0000259" key="6">
    <source>
        <dbReference type="PROSITE" id="PS50109"/>
    </source>
</evidence>
<name>A0A8J3GBR0_9BACT</name>
<dbReference type="InterPro" id="IPR052162">
    <property type="entry name" value="Sensor_kinase/Photoreceptor"/>
</dbReference>
<evidence type="ECO:0000259" key="7">
    <source>
        <dbReference type="PROSITE" id="PS50112"/>
    </source>
</evidence>
<dbReference type="InterPro" id="IPR013655">
    <property type="entry name" value="PAS_fold_3"/>
</dbReference>
<dbReference type="InterPro" id="IPR036890">
    <property type="entry name" value="HATPase_C_sf"/>
</dbReference>
<sequence>MESIYEETVEGMSDAFVSVDFSWVILHLNSKTADWSVLPNDEIKARSLWEAFPMLLDSPLYDFCQRCMESRQSDAIEYYSEVVDQWYYVRARPISRGMNIFVSDITNNKKIEEGQTQFLTMVNAIPQLGWMADREGYIHWYNDRWYEYTGTTLEEMEGWGWQKVHHPEHVDRVVAYATESWQQDDPWELTFPLRGKDGNYRWFLTRVFPVKDSAGKVQQWIGTNTDVHDQVKAEEVLKQSEAQLRQMSDFMPQLVWTTDATGYHDFYNERWYEFTGLTYQETKDTGWAKLLHPDDVDRTWQIWNHSLKTGERYETEYRMKRADGEYRWLLARATALTNEAGETIRWFGTCTDIHDQKVANDTLEQKVAERTHELETANEHLRSVNDELQQFNYVASHDLQEPLRKIKIFSERIKLLDFENLSSASQGSLDRIMDSVDRMSNLLKDLLDFSSASREDLFTRVNLNEIIVDIQSDLELLIAQKSATLDVADLPTIEAIPLQMHQLFYNLINNAVKFAIPDRKPLIRISCMALTGKAIEQLRLSRKKKYFQLTIQDNGIGFEPQYAEKIFELFKRLHGKQSYPGTGVGLALCKKVVENHLGRIWAESEYGKGATFHVILPLK</sequence>
<keyword evidence="4" id="KW-0808">Transferase</keyword>
<feature type="domain" description="PAC" evidence="8">
    <location>
        <begin position="187"/>
        <end position="239"/>
    </location>
</feature>
<dbReference type="Gene3D" id="1.10.287.130">
    <property type="match status" value="1"/>
</dbReference>
<dbReference type="NCBIfam" id="TIGR00229">
    <property type="entry name" value="sensory_box"/>
    <property type="match status" value="2"/>
</dbReference>
<evidence type="ECO:0000256" key="2">
    <source>
        <dbReference type="ARBA" id="ARBA00012438"/>
    </source>
</evidence>
<keyword evidence="3" id="KW-0597">Phosphoprotein</keyword>
<dbReference type="Pfam" id="PF00512">
    <property type="entry name" value="HisKA"/>
    <property type="match status" value="1"/>
</dbReference>
<proteinExistence type="predicted"/>
<dbReference type="EC" id="2.7.13.3" evidence="2"/>
<evidence type="ECO:0000313" key="10">
    <source>
        <dbReference type="Proteomes" id="UP000598271"/>
    </source>
</evidence>
<gene>
    <name evidence="9" type="ORF">GCM10007390_36910</name>
</gene>
<keyword evidence="10" id="KW-1185">Reference proteome</keyword>